<dbReference type="KEGG" id="cia:BEN51_01970"/>
<keyword evidence="3" id="KW-1185">Reference proteome</keyword>
<dbReference type="AlphaFoldDB" id="A0A343J9T9"/>
<evidence type="ECO:0000256" key="1">
    <source>
        <dbReference type="SAM" id="Phobius"/>
    </source>
</evidence>
<protein>
    <submittedName>
        <fullName evidence="2">Uncharacterized protein</fullName>
    </submittedName>
</protein>
<feature type="transmembrane region" description="Helical" evidence="1">
    <location>
        <begin position="12"/>
        <end position="34"/>
    </location>
</feature>
<keyword evidence="1" id="KW-0812">Transmembrane</keyword>
<keyword evidence="1" id="KW-0472">Membrane</keyword>
<dbReference type="Proteomes" id="UP000264883">
    <property type="component" value="Chromosome"/>
</dbReference>
<evidence type="ECO:0000313" key="2">
    <source>
        <dbReference type="EMBL" id="ASW42297.1"/>
    </source>
</evidence>
<name>A0A343J9T9_9CLOT</name>
<dbReference type="EMBL" id="CP016786">
    <property type="protein sequence ID" value="ASW42297.1"/>
    <property type="molecule type" value="Genomic_DNA"/>
</dbReference>
<reference evidence="2 3" key="1">
    <citation type="submission" date="2016-08" db="EMBL/GenBank/DDBJ databases">
        <title>Complete Genome Sequence Of The Indigo Reducing Clostridium isatidis DSM15098.</title>
        <authorList>
            <person name="Little G.T."/>
            <person name="Minton N.P."/>
        </authorList>
    </citation>
    <scope>NUCLEOTIDE SEQUENCE [LARGE SCALE GENOMIC DNA]</scope>
    <source>
        <strain evidence="2 3">DSM 15098</strain>
    </source>
</reference>
<sequence>MRIRKKKRGSTFVIVIVVMAIIFTTGTTILAVTANDYKMRIAQSKKLQNLYEADSGLDIVENIIIKTSQEAIKYADKEVKEEFASLEDKDRSEAAVNEFFKDKFYKFLTVINKQTINDNGTPRNVDILEYLILEKKYIKSILDSGRLEFEEAVDPAQDNFIIEIPENGYNPSNSGIKITVNSTFETAEGELRNRKTVSTTFTVSAPEYNSEITAIKIYPVFDGKALTADGNMEVKDGSLTINGDAWVKGNADLGDNPAYTFDKYKGGIKLENSSFTMNGNIYTANTFHLSNNARSTVNGNLYAQNVYVGKSINSISSVNNHVIIKENVIVNNDLAFNASKSSITIENNFYGINDKTTEVTTADKALNSSSIIVNSLDLDNSTEAVIKVEKDSYIMGVAYIDATDAAGNKYQTGESVAVKGNYLAYTDVKDFEEGYVLKYYSPLQLLESKNGDSSPAMKADYFAQYFSDENRERNYNFNDGKVKLKGKVKSVGASVKDSRGEIQRANISPEDLEIIENQQKEYARNVFAMGDAFASEGDNASLKDLYQNQRVVRTVRNQIDFDAIKNIDMNNIKEENGVVILKLKENDSDKLRIIDGKLEGTNKKIEKGLIITNADIIIEGEFNFTGNIITTGNIIFQGQGEKNISYDPQVIRNILALNVESFKDIFSSSNNGRVEVKVKTSSEAYSADEFIKKSLWKIIK</sequence>
<accession>A0A343J9T9</accession>
<proteinExistence type="predicted"/>
<organism evidence="2 3">
    <name type="scientific">Clostridium isatidis</name>
    <dbReference type="NCBI Taxonomy" id="182773"/>
    <lineage>
        <taxon>Bacteria</taxon>
        <taxon>Bacillati</taxon>
        <taxon>Bacillota</taxon>
        <taxon>Clostridia</taxon>
        <taxon>Eubacteriales</taxon>
        <taxon>Clostridiaceae</taxon>
        <taxon>Clostridium</taxon>
    </lineage>
</organism>
<dbReference type="OrthoDB" id="1947207at2"/>
<keyword evidence="1" id="KW-1133">Transmembrane helix</keyword>
<gene>
    <name evidence="2" type="ORF">BEN51_01970</name>
</gene>
<dbReference type="RefSeq" id="WP_119864426.1">
    <property type="nucleotide sequence ID" value="NZ_CP016786.1"/>
</dbReference>
<evidence type="ECO:0000313" key="3">
    <source>
        <dbReference type="Proteomes" id="UP000264883"/>
    </source>
</evidence>